<organism evidence="9">
    <name type="scientific">Laccaria bicolor (strain S238N-H82 / ATCC MYA-4686)</name>
    <name type="common">Bicoloured deceiver</name>
    <name type="synonym">Laccaria laccata var. bicolor</name>
    <dbReference type="NCBI Taxonomy" id="486041"/>
    <lineage>
        <taxon>Eukaryota</taxon>
        <taxon>Fungi</taxon>
        <taxon>Dikarya</taxon>
        <taxon>Basidiomycota</taxon>
        <taxon>Agaricomycotina</taxon>
        <taxon>Agaricomycetes</taxon>
        <taxon>Agaricomycetidae</taxon>
        <taxon>Agaricales</taxon>
        <taxon>Agaricineae</taxon>
        <taxon>Hydnangiaceae</taxon>
        <taxon>Laccaria</taxon>
    </lineage>
</organism>
<dbReference type="GO" id="GO:0050897">
    <property type="term" value="F:cobalt ion binding"/>
    <property type="evidence" value="ECO:0007669"/>
    <property type="project" value="TreeGrafter"/>
</dbReference>
<feature type="compositionally biased region" description="Low complexity" evidence="6">
    <location>
        <begin position="921"/>
        <end position="932"/>
    </location>
</feature>
<dbReference type="PANTHER" id="PTHR46494">
    <property type="entry name" value="CORA FAMILY METAL ION TRANSPORTER (EUROFUNG)"/>
    <property type="match status" value="1"/>
</dbReference>
<sequence>MSTPNHHSSTANTSVFGNSFRIRTQVTEALLRFDLPSQLERHQRGMFRNLIVPQTTPAMPSRAPEPSHRHGAPSGPWPFLDIDDEIEADRSEGPESDSPMSASPCNHVKGTEDDVCWCKYPQSLFPNWTPRQQKKSKIAKVVEKSTGLCTVHCVDVQQDGIFVPAGVYEVKESNVDEYWGAILRGRPEGVRCRALFVDHLNGPVLQMLGTRYNIEPFYFSSSLGWIPSRYQSNTVSGVGDHITITLTFARTMRNPTTAPPSPNSSIRSGSTTDKLAHEPSAMMIDTHAPLPLQSNDILIVPDLLALHMVRSEQENTIISYHPGHDHRTTTAEALHRRFALTGRSSLAILHNHSRLTGLQESQVLITNDTNLTHELHAIRAHLLHYQALLDDFRKTITFIEQTPFPGLNDPVQYPRQSRETSQQLLKTESANLLREIQRLQDSKQLQERRLKNVMNLAFSMVNLEDSRYTQKLTEASVRDSAAMKQIAYLTMFFLPATFVAGIFGMNVGEINPGTKGTLLHFFAAVIPLTLITIWLIVAYQIQATTPRFKFDGDEDEGAEAEGSEKRYGLYDGTTPPRTLSWLTRLSWPVVLVSSLFEKKDRKKKGAKLGNREHSPSSSTCIIALESLNSNRVLTHAQPPSVVLELREVRQLAQIALPKAPDHFDARANDNKTKFPTPATRGELPSFAPIGDLDVNHVCRPLSACRPVSKLRSLQASICVNDAEMPSRPRHRHATPSGPWPFLDVGDEIDPEQLNDPDSHIPILSSPCIHEKFEQDDVCWCKYPQALFPNWTLSQQKKSKIVKVIEKTNGTCTINYVDVLKDGTFVSRPSRDIEEATVDAYWGVIRRRRSEDVRCRALFVDHLSGPVLQMLGTRYNIEPFYFSSSLGWIPARYQSNIVDEVGDHISVTLTFIRPVKDQDAPSSRQSIRSGSSTSEREKPMIDTQAPLPLYSKELLLVPDLLALHMVRSNQGNTIISYHPSHDHRATTAQELHERFTLTGRSVYWSTMFQQTDEPTLLFLSLLWYALYCWDEAFEALYSHIGFLESQVIITNEMDLTLELHEIRAHLLYYESLLHDFRKTVTFVQHVSHPGLDDPARYPPDLKETSQRLLETECENLLREIDRLEDSKAQQEWRLRNVMNLAFSMVNIEDSKSTQSLTLTGIRDSAAVRQIHYLFMIFLPGAFVAEAFKMNITQITGKPNNPNLHDYVVTAIPLTALTIWLIIAYQFQVKIPRVNLRTRNNENEARSELVDRRDIVDDRAGPGEVTLRKFGHGDNVETRGSVELAELRDHAI</sequence>
<feature type="transmembrane region" description="Helical" evidence="7">
    <location>
        <begin position="486"/>
        <end position="507"/>
    </location>
</feature>
<dbReference type="Proteomes" id="UP000001194">
    <property type="component" value="Unassembled WGS sequence"/>
</dbReference>
<dbReference type="OrthoDB" id="3231000at2759"/>
<evidence type="ECO:0000256" key="4">
    <source>
        <dbReference type="ARBA" id="ARBA00023136"/>
    </source>
</evidence>
<evidence type="ECO:0000256" key="1">
    <source>
        <dbReference type="ARBA" id="ARBA00004651"/>
    </source>
</evidence>
<feature type="coiled-coil region" evidence="5">
    <location>
        <begin position="422"/>
        <end position="456"/>
    </location>
</feature>
<feature type="region of interest" description="Disordered" evidence="6">
    <location>
        <begin position="252"/>
        <end position="273"/>
    </location>
</feature>
<dbReference type="EMBL" id="DS547109">
    <property type="protein sequence ID" value="EDR06192.1"/>
    <property type="molecule type" value="Genomic_DNA"/>
</dbReference>
<name>B0DGQ3_LACBS</name>
<dbReference type="GeneID" id="6078795"/>
<dbReference type="InParanoid" id="B0DGQ3"/>
<dbReference type="STRING" id="486041.B0DGQ3"/>
<evidence type="ECO:0000256" key="2">
    <source>
        <dbReference type="ARBA" id="ARBA00022692"/>
    </source>
</evidence>
<comment type="subcellular location">
    <subcellularLocation>
        <location evidence="1">Cell membrane</location>
        <topology evidence="1">Multi-pass membrane protein</topology>
    </subcellularLocation>
</comment>
<evidence type="ECO:0000256" key="3">
    <source>
        <dbReference type="ARBA" id="ARBA00022989"/>
    </source>
</evidence>
<dbReference type="GO" id="GO:0000287">
    <property type="term" value="F:magnesium ion binding"/>
    <property type="evidence" value="ECO:0007669"/>
    <property type="project" value="TreeGrafter"/>
</dbReference>
<feature type="coiled-coil region" evidence="5">
    <location>
        <begin position="1105"/>
        <end position="1139"/>
    </location>
</feature>
<keyword evidence="2 7" id="KW-0812">Transmembrane</keyword>
<evidence type="ECO:0000256" key="6">
    <source>
        <dbReference type="SAM" id="MobiDB-lite"/>
    </source>
</evidence>
<dbReference type="RefSeq" id="XP_001883053.1">
    <property type="nucleotide sequence ID" value="XM_001883018.1"/>
</dbReference>
<proteinExistence type="predicted"/>
<accession>B0DGQ3</accession>
<dbReference type="GO" id="GO:0015087">
    <property type="term" value="F:cobalt ion transmembrane transporter activity"/>
    <property type="evidence" value="ECO:0007669"/>
    <property type="project" value="TreeGrafter"/>
</dbReference>
<protein>
    <submittedName>
        <fullName evidence="8">Predicted protein</fullName>
    </submittedName>
</protein>
<dbReference type="Pfam" id="PF01544">
    <property type="entry name" value="CorA"/>
    <property type="match status" value="1"/>
</dbReference>
<feature type="transmembrane region" description="Helical" evidence="7">
    <location>
        <begin position="519"/>
        <end position="541"/>
    </location>
</feature>
<evidence type="ECO:0000256" key="7">
    <source>
        <dbReference type="SAM" id="Phobius"/>
    </source>
</evidence>
<keyword evidence="9" id="KW-1185">Reference proteome</keyword>
<dbReference type="Gene3D" id="1.20.58.340">
    <property type="entry name" value="Magnesium transport protein CorA, transmembrane region"/>
    <property type="match status" value="1"/>
</dbReference>
<dbReference type="GO" id="GO:0005886">
    <property type="term" value="C:plasma membrane"/>
    <property type="evidence" value="ECO:0007669"/>
    <property type="project" value="UniProtKB-SubCell"/>
</dbReference>
<evidence type="ECO:0000313" key="9">
    <source>
        <dbReference type="Proteomes" id="UP000001194"/>
    </source>
</evidence>
<dbReference type="KEGG" id="lbc:LACBIDRAFT_294697"/>
<dbReference type="InterPro" id="IPR002523">
    <property type="entry name" value="MgTranspt_CorA/ZnTranspt_ZntB"/>
</dbReference>
<evidence type="ECO:0000313" key="8">
    <source>
        <dbReference type="EMBL" id="EDR06192.1"/>
    </source>
</evidence>
<keyword evidence="4 7" id="KW-0472">Membrane</keyword>
<keyword evidence="5" id="KW-0175">Coiled coil</keyword>
<feature type="region of interest" description="Disordered" evidence="6">
    <location>
        <begin position="52"/>
        <end position="81"/>
    </location>
</feature>
<feature type="transmembrane region" description="Helical" evidence="7">
    <location>
        <begin position="1169"/>
        <end position="1186"/>
    </location>
</feature>
<dbReference type="GO" id="GO:0015095">
    <property type="term" value="F:magnesium ion transmembrane transporter activity"/>
    <property type="evidence" value="ECO:0007669"/>
    <property type="project" value="TreeGrafter"/>
</dbReference>
<dbReference type="HOGENOM" id="CLU_274517_0_0_1"/>
<feature type="transmembrane region" description="Helical" evidence="7">
    <location>
        <begin position="1206"/>
        <end position="1225"/>
    </location>
</feature>
<keyword evidence="3 7" id="KW-1133">Transmembrane helix</keyword>
<dbReference type="SUPFAM" id="SSF144083">
    <property type="entry name" value="Magnesium transport protein CorA, transmembrane region"/>
    <property type="match status" value="1"/>
</dbReference>
<dbReference type="InterPro" id="IPR045863">
    <property type="entry name" value="CorA_TM1_TM2"/>
</dbReference>
<reference evidence="8 9" key="1">
    <citation type="journal article" date="2008" name="Nature">
        <title>The genome of Laccaria bicolor provides insights into mycorrhizal symbiosis.</title>
        <authorList>
            <person name="Martin F."/>
            <person name="Aerts A."/>
            <person name="Ahren D."/>
            <person name="Brun A."/>
            <person name="Danchin E.G.J."/>
            <person name="Duchaussoy F."/>
            <person name="Gibon J."/>
            <person name="Kohler A."/>
            <person name="Lindquist E."/>
            <person name="Pereda V."/>
            <person name="Salamov A."/>
            <person name="Shapiro H.J."/>
            <person name="Wuyts J."/>
            <person name="Blaudez D."/>
            <person name="Buee M."/>
            <person name="Brokstein P."/>
            <person name="Canbaeck B."/>
            <person name="Cohen D."/>
            <person name="Courty P.E."/>
            <person name="Coutinho P.M."/>
            <person name="Delaruelle C."/>
            <person name="Detter J.C."/>
            <person name="Deveau A."/>
            <person name="DiFazio S."/>
            <person name="Duplessis S."/>
            <person name="Fraissinet-Tachet L."/>
            <person name="Lucic E."/>
            <person name="Frey-Klett P."/>
            <person name="Fourrey C."/>
            <person name="Feussner I."/>
            <person name="Gay G."/>
            <person name="Grimwood J."/>
            <person name="Hoegger P.J."/>
            <person name="Jain P."/>
            <person name="Kilaru S."/>
            <person name="Labbe J."/>
            <person name="Lin Y.C."/>
            <person name="Legue V."/>
            <person name="Le Tacon F."/>
            <person name="Marmeisse R."/>
            <person name="Melayah D."/>
            <person name="Montanini B."/>
            <person name="Muratet M."/>
            <person name="Nehls U."/>
            <person name="Niculita-Hirzel H."/>
            <person name="Oudot-Le Secq M.P."/>
            <person name="Peter M."/>
            <person name="Quesneville H."/>
            <person name="Rajashekar B."/>
            <person name="Reich M."/>
            <person name="Rouhier N."/>
            <person name="Schmutz J."/>
            <person name="Yin T."/>
            <person name="Chalot M."/>
            <person name="Henrissat B."/>
            <person name="Kuees U."/>
            <person name="Lucas S."/>
            <person name="Van de Peer Y."/>
            <person name="Podila G.K."/>
            <person name="Polle A."/>
            <person name="Pukkila P.J."/>
            <person name="Richardson P.M."/>
            <person name="Rouze P."/>
            <person name="Sanders I.R."/>
            <person name="Stajich J.E."/>
            <person name="Tunlid A."/>
            <person name="Tuskan G."/>
            <person name="Grigoriev I.V."/>
        </authorList>
    </citation>
    <scope>NUCLEOTIDE SEQUENCE [LARGE SCALE GENOMIC DNA]</scope>
    <source>
        <strain evidence="9">S238N-H82 / ATCC MYA-4686</strain>
    </source>
</reference>
<dbReference type="PANTHER" id="PTHR46494:SF1">
    <property type="entry name" value="CORA FAMILY METAL ION TRANSPORTER (EUROFUNG)"/>
    <property type="match status" value="1"/>
</dbReference>
<feature type="region of interest" description="Disordered" evidence="6">
    <location>
        <begin position="916"/>
        <end position="938"/>
    </location>
</feature>
<gene>
    <name evidence="8" type="ORF">LACBIDRAFT_294697</name>
</gene>
<evidence type="ECO:0000256" key="5">
    <source>
        <dbReference type="SAM" id="Coils"/>
    </source>
</evidence>